<dbReference type="AlphaFoldDB" id="A0AAD5WSK6"/>
<proteinExistence type="predicted"/>
<feature type="compositionally biased region" description="Basic and acidic residues" evidence="1">
    <location>
        <begin position="92"/>
        <end position="101"/>
    </location>
</feature>
<feature type="region of interest" description="Disordered" evidence="1">
    <location>
        <begin position="117"/>
        <end position="140"/>
    </location>
</feature>
<gene>
    <name evidence="2" type="ORF">MKZ38_002221</name>
</gene>
<organism evidence="2 3">
    <name type="scientific">Zalerion maritima</name>
    <dbReference type="NCBI Taxonomy" id="339359"/>
    <lineage>
        <taxon>Eukaryota</taxon>
        <taxon>Fungi</taxon>
        <taxon>Dikarya</taxon>
        <taxon>Ascomycota</taxon>
        <taxon>Pezizomycotina</taxon>
        <taxon>Sordariomycetes</taxon>
        <taxon>Lulworthiomycetidae</taxon>
        <taxon>Lulworthiales</taxon>
        <taxon>Lulworthiaceae</taxon>
        <taxon>Zalerion</taxon>
    </lineage>
</organism>
<evidence type="ECO:0000256" key="1">
    <source>
        <dbReference type="SAM" id="MobiDB-lite"/>
    </source>
</evidence>
<feature type="compositionally biased region" description="Polar residues" evidence="1">
    <location>
        <begin position="71"/>
        <end position="86"/>
    </location>
</feature>
<dbReference type="EMBL" id="JAKWBI020000165">
    <property type="protein sequence ID" value="KAJ2900783.1"/>
    <property type="molecule type" value="Genomic_DNA"/>
</dbReference>
<accession>A0AAD5WSK6</accession>
<name>A0AAD5WSK6_9PEZI</name>
<protein>
    <submittedName>
        <fullName evidence="2">Uncharacterized protein</fullName>
    </submittedName>
</protein>
<feature type="compositionally biased region" description="Acidic residues" evidence="1">
    <location>
        <begin position="235"/>
        <end position="249"/>
    </location>
</feature>
<comment type="caution">
    <text evidence="2">The sequence shown here is derived from an EMBL/GenBank/DDBJ whole genome shotgun (WGS) entry which is preliminary data.</text>
</comment>
<feature type="compositionally biased region" description="Polar residues" evidence="1">
    <location>
        <begin position="118"/>
        <end position="133"/>
    </location>
</feature>
<evidence type="ECO:0000313" key="3">
    <source>
        <dbReference type="Proteomes" id="UP001201980"/>
    </source>
</evidence>
<feature type="region of interest" description="Disordered" evidence="1">
    <location>
        <begin position="71"/>
        <end position="101"/>
    </location>
</feature>
<evidence type="ECO:0000313" key="2">
    <source>
        <dbReference type="EMBL" id="KAJ2900783.1"/>
    </source>
</evidence>
<reference evidence="2" key="1">
    <citation type="submission" date="2022-07" db="EMBL/GenBank/DDBJ databases">
        <title>Draft genome sequence of Zalerion maritima ATCC 34329, a (micro)plastics degrading marine fungus.</title>
        <authorList>
            <person name="Paco A."/>
            <person name="Goncalves M.F.M."/>
            <person name="Rocha-Santos T.A.P."/>
            <person name="Alves A."/>
        </authorList>
    </citation>
    <scope>NUCLEOTIDE SEQUENCE</scope>
    <source>
        <strain evidence="2">ATCC 34329</strain>
    </source>
</reference>
<feature type="region of interest" description="Disordered" evidence="1">
    <location>
        <begin position="224"/>
        <end position="253"/>
    </location>
</feature>
<sequence length="348" mass="38875">MHTEPTTSTAHPYMSENHAPNIQKAIDMVSNRLRKLDRQIDTDRQLTVENAMPTRASLNTPGQVVPAAKLVTSNSLASVNDNGSTRGQKRKSNNEGDSEQRAKMRVRIANSEAEIGIGTTSQSAPETISPTTSSRREMDHRADIDRNKTSQQSLKGDMMQSRVAVARAKPSDQIGMAQGSIGHRHSLVPLGSSDIEISPAILGHGVIGGNRGNYTNTGRHIDTAEERLSGSSDSSSDDDDDNDLEDENTQTEFQSGDFCKNVMSRILNTSLQRIRSFKAVQQQTRAAFETKDYLRYVGYKALQENYKLWLRRMNMVPFPGRYYERVPFSEDEAEKKIVDYWIYGPSRT</sequence>
<dbReference type="Proteomes" id="UP001201980">
    <property type="component" value="Unassembled WGS sequence"/>
</dbReference>
<keyword evidence="3" id="KW-1185">Reference proteome</keyword>